<evidence type="ECO:0000313" key="3">
    <source>
        <dbReference type="Proteomes" id="UP000269221"/>
    </source>
</evidence>
<comment type="caution">
    <text evidence="2">The sequence shown here is derived from an EMBL/GenBank/DDBJ whole genome shotgun (WGS) entry which is preliminary data.</text>
</comment>
<accession>A0A3M0K0F8</accession>
<evidence type="ECO:0000313" key="2">
    <source>
        <dbReference type="EMBL" id="RMC06653.1"/>
    </source>
</evidence>
<protein>
    <submittedName>
        <fullName evidence="2">Uncharacterized protein</fullName>
    </submittedName>
</protein>
<sequence length="82" mass="8637">MSNHPFCEEIPPYVQPEPSTVQLEAVSPCPVTDNLGEELKPHLATTSFQMVVESSKEDASGTEKGSKVSGIGDGFEVVASSA</sequence>
<dbReference type="AlphaFoldDB" id="A0A3M0K0F8"/>
<dbReference type="EMBL" id="QRBI01000120">
    <property type="protein sequence ID" value="RMC06653.1"/>
    <property type="molecule type" value="Genomic_DNA"/>
</dbReference>
<feature type="region of interest" description="Disordered" evidence="1">
    <location>
        <begin position="54"/>
        <end position="82"/>
    </location>
</feature>
<proteinExistence type="predicted"/>
<gene>
    <name evidence="2" type="ORF">DUI87_16091</name>
</gene>
<keyword evidence="3" id="KW-1185">Reference proteome</keyword>
<organism evidence="2 3">
    <name type="scientific">Hirundo rustica rustica</name>
    <dbReference type="NCBI Taxonomy" id="333673"/>
    <lineage>
        <taxon>Eukaryota</taxon>
        <taxon>Metazoa</taxon>
        <taxon>Chordata</taxon>
        <taxon>Craniata</taxon>
        <taxon>Vertebrata</taxon>
        <taxon>Euteleostomi</taxon>
        <taxon>Archelosauria</taxon>
        <taxon>Archosauria</taxon>
        <taxon>Dinosauria</taxon>
        <taxon>Saurischia</taxon>
        <taxon>Theropoda</taxon>
        <taxon>Coelurosauria</taxon>
        <taxon>Aves</taxon>
        <taxon>Neognathae</taxon>
        <taxon>Neoaves</taxon>
        <taxon>Telluraves</taxon>
        <taxon>Australaves</taxon>
        <taxon>Passeriformes</taxon>
        <taxon>Sylvioidea</taxon>
        <taxon>Hirundinidae</taxon>
        <taxon>Hirundo</taxon>
    </lineage>
</organism>
<evidence type="ECO:0000256" key="1">
    <source>
        <dbReference type="SAM" id="MobiDB-lite"/>
    </source>
</evidence>
<reference evidence="2 3" key="1">
    <citation type="submission" date="2018-07" db="EMBL/GenBank/DDBJ databases">
        <title>A high quality draft genome assembly of the barn swallow (H. rustica rustica).</title>
        <authorList>
            <person name="Formenti G."/>
            <person name="Chiara M."/>
            <person name="Poveda L."/>
            <person name="Francoijs K.-J."/>
            <person name="Bonisoli-Alquati A."/>
            <person name="Canova L."/>
            <person name="Gianfranceschi L."/>
            <person name="Horner D.S."/>
            <person name="Saino N."/>
        </authorList>
    </citation>
    <scope>NUCLEOTIDE SEQUENCE [LARGE SCALE GENOMIC DNA]</scope>
    <source>
        <strain evidence="2">Chelidonia</strain>
        <tissue evidence="2">Blood</tissue>
    </source>
</reference>
<dbReference type="OrthoDB" id="9221779at2759"/>
<dbReference type="Proteomes" id="UP000269221">
    <property type="component" value="Unassembled WGS sequence"/>
</dbReference>
<feature type="compositionally biased region" description="Basic and acidic residues" evidence="1">
    <location>
        <begin position="54"/>
        <end position="66"/>
    </location>
</feature>
<name>A0A3M0K0F8_HIRRU</name>